<keyword evidence="2" id="KW-0472">Membrane</keyword>
<feature type="region of interest" description="Disordered" evidence="1">
    <location>
        <begin position="141"/>
        <end position="161"/>
    </location>
</feature>
<dbReference type="SUPFAM" id="SSF56935">
    <property type="entry name" value="Porins"/>
    <property type="match status" value="1"/>
</dbReference>
<reference evidence="3" key="1">
    <citation type="submission" date="2018-06" db="EMBL/GenBank/DDBJ databases">
        <authorList>
            <person name="Zhirakovskaya E."/>
        </authorList>
    </citation>
    <scope>NUCLEOTIDE SEQUENCE</scope>
</reference>
<name>A0A3B1AR40_9ZZZZ</name>
<evidence type="ECO:0000256" key="2">
    <source>
        <dbReference type="SAM" id="Phobius"/>
    </source>
</evidence>
<keyword evidence="2" id="KW-0812">Transmembrane</keyword>
<protein>
    <submittedName>
        <fullName evidence="3">Uncharacterized protein</fullName>
    </submittedName>
</protein>
<dbReference type="InterPro" id="IPR018759">
    <property type="entry name" value="BBP2_2"/>
</dbReference>
<proteinExistence type="predicted"/>
<dbReference type="EMBL" id="UOFX01000011">
    <property type="protein sequence ID" value="VAX06202.1"/>
    <property type="molecule type" value="Genomic_DNA"/>
</dbReference>
<evidence type="ECO:0000313" key="3">
    <source>
        <dbReference type="EMBL" id="VAX06202.1"/>
    </source>
</evidence>
<dbReference type="AlphaFoldDB" id="A0A3B1AR40"/>
<accession>A0A3B1AR40</accession>
<keyword evidence="2" id="KW-1133">Transmembrane helix</keyword>
<sequence length="403" mass="44045">MTDNDKQSNQLNLWVASIAVAMIAGSTAHALPTGEQEAIPIGGGAYLYPTIGVNVKYSDNIFLQDNDEKSSLITVISPGARLELNGEITEIALDFKADYGTYDNSHADDYIDSKTTLSVSIYPTERIAFFGELSYQEGHDARGTYGQEGGAATNSSSPDEHNTLEISGGVKYGVDQVGAPQLEIGVSRSDRAFENNRASTRTRDLEKDRLNATLSYRIMPSTSLVLEGVATDIDYDRAVRDSKQYSLLAGITWEATYQTEGYLKLGRERKDFDSSTIRDDSSMAWAVGVNWQPLSYSTVIFETSKGFGESSGTGSFIEGTATSLTWEHDWNSFLGSSLALSAGTDEYASNPREDDMLEFKASLEYLMHPSLRVGAGYAYSERDSNSAGLDYDLNIIEAYVIVN</sequence>
<evidence type="ECO:0000256" key="1">
    <source>
        <dbReference type="SAM" id="MobiDB-lite"/>
    </source>
</evidence>
<organism evidence="3">
    <name type="scientific">hydrothermal vent metagenome</name>
    <dbReference type="NCBI Taxonomy" id="652676"/>
    <lineage>
        <taxon>unclassified sequences</taxon>
        <taxon>metagenomes</taxon>
        <taxon>ecological metagenomes</taxon>
    </lineage>
</organism>
<gene>
    <name evidence="3" type="ORF">MNBD_GAMMA26-966</name>
</gene>
<feature type="transmembrane region" description="Helical" evidence="2">
    <location>
        <begin position="12"/>
        <end position="31"/>
    </location>
</feature>
<dbReference type="Pfam" id="PF10082">
    <property type="entry name" value="BBP2_2"/>
    <property type="match status" value="1"/>
</dbReference>